<reference evidence="1" key="1">
    <citation type="submission" date="2020-05" db="EMBL/GenBank/DDBJ databases">
        <title>Mycena genomes resolve the evolution of fungal bioluminescence.</title>
        <authorList>
            <person name="Tsai I.J."/>
        </authorList>
    </citation>
    <scope>NUCLEOTIDE SEQUENCE</scope>
    <source>
        <strain evidence="1">160909Yilan</strain>
    </source>
</reference>
<evidence type="ECO:0000313" key="2">
    <source>
        <dbReference type="Proteomes" id="UP000623467"/>
    </source>
</evidence>
<gene>
    <name evidence="1" type="ORF">MSAN_01614900</name>
</gene>
<dbReference type="AlphaFoldDB" id="A0A8H6XYB2"/>
<evidence type="ECO:0000313" key="1">
    <source>
        <dbReference type="EMBL" id="KAF7350553.1"/>
    </source>
</evidence>
<protein>
    <submittedName>
        <fullName evidence="1">Uncharacterized protein</fullName>
    </submittedName>
</protein>
<comment type="caution">
    <text evidence="1">The sequence shown here is derived from an EMBL/GenBank/DDBJ whole genome shotgun (WGS) entry which is preliminary data.</text>
</comment>
<name>A0A8H6XYB2_9AGAR</name>
<organism evidence="1 2">
    <name type="scientific">Mycena sanguinolenta</name>
    <dbReference type="NCBI Taxonomy" id="230812"/>
    <lineage>
        <taxon>Eukaryota</taxon>
        <taxon>Fungi</taxon>
        <taxon>Dikarya</taxon>
        <taxon>Basidiomycota</taxon>
        <taxon>Agaricomycotina</taxon>
        <taxon>Agaricomycetes</taxon>
        <taxon>Agaricomycetidae</taxon>
        <taxon>Agaricales</taxon>
        <taxon>Marasmiineae</taxon>
        <taxon>Mycenaceae</taxon>
        <taxon>Mycena</taxon>
    </lineage>
</organism>
<dbReference type="EMBL" id="JACAZH010000014">
    <property type="protein sequence ID" value="KAF7350553.1"/>
    <property type="molecule type" value="Genomic_DNA"/>
</dbReference>
<dbReference type="OrthoDB" id="2974017at2759"/>
<keyword evidence="2" id="KW-1185">Reference proteome</keyword>
<sequence>MDCEGRWRSRAIGAGARRCNELYKNGHSRADLCEHLFLSPIPPSSSMRLSEKDMAFPPPYESPRYVYYRVYAPYGAILSKTAPDPTQPSIGRIKATSVPPPLNVASLKRTLAHAEGIPDPLGLRSDLYRLPGEQTPMDDMEAVAILGPGGVAPTWTDAVALVFVDEFSEEEELNLPKIEEGIALGAGTQDCTGEDHSTRAFDPEELALGRIDLSTIAPPRDAQAIKRCIARAERKPIYAFADLYADLSQGPLESNASNFTGDGQFCGSSAADAMRIVQPERRPGLYNRPLKVIQPQAQRRQLPSRAGQQALTWLEARIGEIVNTDGILHWEGSQLRFGFGDPGPEAAYTAVDSSGVKGLIKPENVTFLDE</sequence>
<dbReference type="Proteomes" id="UP000623467">
    <property type="component" value="Unassembled WGS sequence"/>
</dbReference>
<proteinExistence type="predicted"/>
<accession>A0A8H6XYB2</accession>